<reference evidence="2" key="2">
    <citation type="submission" date="2007-03" db="EMBL/GenBank/DDBJ databases">
        <authorList>
            <consortium name="The International Medicago Genome Annotation Group"/>
        </authorList>
    </citation>
    <scope>NUCLEOTIDE SEQUENCE</scope>
</reference>
<organism evidence="2">
    <name type="scientific">Medicago truncatula</name>
    <name type="common">Barrel medic</name>
    <name type="synonym">Medicago tribuloides</name>
    <dbReference type="NCBI Taxonomy" id="3880"/>
    <lineage>
        <taxon>Eukaryota</taxon>
        <taxon>Viridiplantae</taxon>
        <taxon>Streptophyta</taxon>
        <taxon>Embryophyta</taxon>
        <taxon>Tracheophyta</taxon>
        <taxon>Spermatophyta</taxon>
        <taxon>Magnoliopsida</taxon>
        <taxon>eudicotyledons</taxon>
        <taxon>Gunneridae</taxon>
        <taxon>Pentapetalae</taxon>
        <taxon>rosids</taxon>
        <taxon>fabids</taxon>
        <taxon>Fabales</taxon>
        <taxon>Fabaceae</taxon>
        <taxon>Papilionoideae</taxon>
        <taxon>50 kb inversion clade</taxon>
        <taxon>NPAAA clade</taxon>
        <taxon>Hologalegina</taxon>
        <taxon>IRL clade</taxon>
        <taxon>Trifolieae</taxon>
        <taxon>Medicago</taxon>
    </lineage>
</organism>
<gene>
    <name evidence="2" type="ORF">MtrDRAFT_AC158464g35v2</name>
</gene>
<dbReference type="EMBL" id="AC158464">
    <property type="protein sequence ID" value="ABD33236.2"/>
    <property type="molecule type" value="Genomic_DNA"/>
</dbReference>
<evidence type="ECO:0000259" key="1">
    <source>
        <dbReference type="Pfam" id="PF13966"/>
    </source>
</evidence>
<feature type="domain" description="Reverse transcriptase zinc-binding" evidence="1">
    <location>
        <begin position="30"/>
        <end position="106"/>
    </location>
</feature>
<dbReference type="InterPro" id="IPR026960">
    <property type="entry name" value="RVT-Znf"/>
</dbReference>
<proteinExistence type="predicted"/>
<accession>Q2HRN7</accession>
<evidence type="ECO:0000313" key="2">
    <source>
        <dbReference type="EMBL" id="ABD33236.2"/>
    </source>
</evidence>
<name>Q2HRN7_MEDTR</name>
<dbReference type="Pfam" id="PF13966">
    <property type="entry name" value="zf-RVT"/>
    <property type="match status" value="1"/>
</dbReference>
<reference evidence="2" key="1">
    <citation type="submission" date="2005-04" db="EMBL/GenBank/DDBJ databases">
        <authorList>
            <person name="Town C.D."/>
        </authorList>
    </citation>
    <scope>NUCLEOTIDE SEQUENCE</scope>
</reference>
<dbReference type="PANTHER" id="PTHR36617:SF5">
    <property type="entry name" value="OS05G0421675 PROTEIN"/>
    <property type="match status" value="1"/>
</dbReference>
<sequence length="139" mass="16057">MECPSLLCNVVLQDSSLDRWWWILDPINGYSVKGTYQYLTMPDTSMETCLFDAAWLKHVPLKVSVFVWRLLRNRLPTKDKHFCRRVLHHDGMLCVGESCGTLFTSGSTSISHLQSPSVNIFISLDTWRDYRGLLILFSK</sequence>
<protein>
    <submittedName>
        <fullName evidence="2">H+-transporting two-sector ATPase, alpha/beta subunit, central region, related</fullName>
    </submittedName>
</protein>
<dbReference type="PANTHER" id="PTHR36617">
    <property type="entry name" value="PROTEIN, PUTATIVE-RELATED"/>
    <property type="match status" value="1"/>
</dbReference>
<dbReference type="AlphaFoldDB" id="Q2HRN7"/>